<dbReference type="SUPFAM" id="SSF52374">
    <property type="entry name" value="Nucleotidylyl transferase"/>
    <property type="match status" value="1"/>
</dbReference>
<evidence type="ECO:0000256" key="2">
    <source>
        <dbReference type="ARBA" id="ARBA00009256"/>
    </source>
</evidence>
<dbReference type="PANTHER" id="PTHR21299:SF1">
    <property type="entry name" value="PANTOATE--BETA-ALANINE LIGASE"/>
    <property type="match status" value="1"/>
</dbReference>
<organism evidence="9 10">
    <name type="scientific">Asticcacaulis biprosthecium C19</name>
    <dbReference type="NCBI Taxonomy" id="715226"/>
    <lineage>
        <taxon>Bacteria</taxon>
        <taxon>Pseudomonadati</taxon>
        <taxon>Pseudomonadota</taxon>
        <taxon>Alphaproteobacteria</taxon>
        <taxon>Caulobacterales</taxon>
        <taxon>Caulobacteraceae</taxon>
        <taxon>Asticcacaulis</taxon>
    </lineage>
</organism>
<comment type="subcellular location">
    <subcellularLocation>
        <location evidence="8">Cytoplasm</location>
    </subcellularLocation>
</comment>
<evidence type="ECO:0000256" key="8">
    <source>
        <dbReference type="HAMAP-Rule" id="MF_00158"/>
    </source>
</evidence>
<evidence type="ECO:0000313" key="10">
    <source>
        <dbReference type="Proteomes" id="UP000006512"/>
    </source>
</evidence>
<comment type="function">
    <text evidence="8">Catalyzes the condensation of pantoate with beta-alanine in an ATP-dependent reaction via a pantoyl-adenylate intermediate.</text>
</comment>
<proteinExistence type="inferred from homology"/>
<keyword evidence="8" id="KW-0963">Cytoplasm</keyword>
<reference evidence="10" key="1">
    <citation type="submission" date="2011-03" db="EMBL/GenBank/DDBJ databases">
        <title>Draft genome sequence of Brevundimonas diminuta.</title>
        <authorList>
            <person name="Brown P.J.B."/>
            <person name="Buechlein A."/>
            <person name="Hemmerich C."/>
            <person name="Brun Y.V."/>
        </authorList>
    </citation>
    <scope>NUCLEOTIDE SEQUENCE [LARGE SCALE GENOMIC DNA]</scope>
    <source>
        <strain evidence="10">C19</strain>
    </source>
</reference>
<dbReference type="InterPro" id="IPR042176">
    <property type="entry name" value="Pantoate_ligase_C"/>
</dbReference>
<dbReference type="NCBIfam" id="TIGR00125">
    <property type="entry name" value="cyt_tran_rel"/>
    <property type="match status" value="1"/>
</dbReference>
<keyword evidence="4 8" id="KW-0566">Pantothenate biosynthesis</keyword>
<dbReference type="HOGENOM" id="CLU_047148_0_2_5"/>
<dbReference type="Proteomes" id="UP000006512">
    <property type="component" value="Unassembled WGS sequence"/>
</dbReference>
<feature type="binding site" evidence="8">
    <location>
        <position position="68"/>
    </location>
    <ligand>
        <name>(R)-pantoate</name>
        <dbReference type="ChEBI" id="CHEBI:15980"/>
    </ligand>
</feature>
<accession>F4QRL7</accession>
<dbReference type="Pfam" id="PF02569">
    <property type="entry name" value="Pantoate_ligase"/>
    <property type="match status" value="1"/>
</dbReference>
<dbReference type="GO" id="GO:0004592">
    <property type="term" value="F:pantoate-beta-alanine ligase activity"/>
    <property type="evidence" value="ECO:0007669"/>
    <property type="project" value="UniProtKB-UniRule"/>
</dbReference>
<feature type="active site" description="Proton donor" evidence="8">
    <location>
        <position position="44"/>
    </location>
</feature>
<keyword evidence="10" id="KW-1185">Reference proteome</keyword>
<feature type="binding site" evidence="8">
    <location>
        <position position="160"/>
    </location>
    <ligand>
        <name>(R)-pantoate</name>
        <dbReference type="ChEBI" id="CHEBI:15980"/>
    </ligand>
</feature>
<evidence type="ECO:0000256" key="4">
    <source>
        <dbReference type="ARBA" id="ARBA00022655"/>
    </source>
</evidence>
<evidence type="ECO:0000256" key="5">
    <source>
        <dbReference type="ARBA" id="ARBA00022741"/>
    </source>
</evidence>
<keyword evidence="5 8" id="KW-0547">Nucleotide-binding</keyword>
<dbReference type="GO" id="GO:0005829">
    <property type="term" value="C:cytosol"/>
    <property type="evidence" value="ECO:0007669"/>
    <property type="project" value="TreeGrafter"/>
</dbReference>
<dbReference type="Gene3D" id="3.40.50.620">
    <property type="entry name" value="HUPs"/>
    <property type="match status" value="1"/>
</dbReference>
<dbReference type="Gene3D" id="3.30.1300.10">
    <property type="entry name" value="Pantoate-beta-alanine ligase, C-terminal domain"/>
    <property type="match status" value="1"/>
</dbReference>
<comment type="subunit">
    <text evidence="8">Homodimer.</text>
</comment>
<dbReference type="PANTHER" id="PTHR21299">
    <property type="entry name" value="CYTIDYLATE KINASE/PANTOATE-BETA-ALANINE LIGASE"/>
    <property type="match status" value="1"/>
</dbReference>
<name>F4QRL7_9CAUL</name>
<dbReference type="STRING" id="715226.ABI_31570"/>
<feature type="binding site" evidence="8">
    <location>
        <begin position="154"/>
        <end position="157"/>
    </location>
    <ligand>
        <name>ATP</name>
        <dbReference type="ChEBI" id="CHEBI:30616"/>
    </ligand>
</feature>
<evidence type="ECO:0000256" key="3">
    <source>
        <dbReference type="ARBA" id="ARBA00022598"/>
    </source>
</evidence>
<feature type="binding site" evidence="8">
    <location>
        <position position="68"/>
    </location>
    <ligand>
        <name>beta-alanine</name>
        <dbReference type="ChEBI" id="CHEBI:57966"/>
    </ligand>
</feature>
<evidence type="ECO:0000313" key="9">
    <source>
        <dbReference type="EMBL" id="EGF90143.1"/>
    </source>
</evidence>
<sequence length="284" mass="30799">MPDSAFPLTRATTVPALQAVVTSFRKDGARIAFVPTMGALHEGHLALVRHAKTRADKVVVSIFVNPLQFGPTEDLARYPRNEAGDIALLQGVGCDLVYLPTVDVLYPDDFVSRIELKGPALGLETDFRPQFFSGVATVVMKLFNQVRPDLAVFGEKDFQQLSVVRAMVRDFDLGLEIVPYPTMREADGLALSSRNAYLSADERAVAPKLHAALETVRSVVQAAGDTEAAIARAKADLTAAGFGQIDYIALRDAETLGEVRAGKPRRLLAALWLGKTRLIDNIAV</sequence>
<comment type="catalytic activity">
    <reaction evidence="7 8">
        <text>(R)-pantoate + beta-alanine + ATP = (R)-pantothenate + AMP + diphosphate + H(+)</text>
        <dbReference type="Rhea" id="RHEA:10912"/>
        <dbReference type="ChEBI" id="CHEBI:15378"/>
        <dbReference type="ChEBI" id="CHEBI:15980"/>
        <dbReference type="ChEBI" id="CHEBI:29032"/>
        <dbReference type="ChEBI" id="CHEBI:30616"/>
        <dbReference type="ChEBI" id="CHEBI:33019"/>
        <dbReference type="ChEBI" id="CHEBI:57966"/>
        <dbReference type="ChEBI" id="CHEBI:456215"/>
        <dbReference type="EC" id="6.3.2.1"/>
    </reaction>
</comment>
<dbReference type="GO" id="GO:0015940">
    <property type="term" value="P:pantothenate biosynthetic process"/>
    <property type="evidence" value="ECO:0007669"/>
    <property type="project" value="UniProtKB-UniRule"/>
</dbReference>
<dbReference type="InterPro" id="IPR014729">
    <property type="entry name" value="Rossmann-like_a/b/a_fold"/>
</dbReference>
<dbReference type="GO" id="GO:0005524">
    <property type="term" value="F:ATP binding"/>
    <property type="evidence" value="ECO:0007669"/>
    <property type="project" value="UniProtKB-KW"/>
</dbReference>
<evidence type="ECO:0000256" key="7">
    <source>
        <dbReference type="ARBA" id="ARBA00048258"/>
    </source>
</evidence>
<feature type="binding site" evidence="8">
    <location>
        <begin position="191"/>
        <end position="194"/>
    </location>
    <ligand>
        <name>ATP</name>
        <dbReference type="ChEBI" id="CHEBI:30616"/>
    </ligand>
</feature>
<protein>
    <recommendedName>
        <fullName evidence="8">Pantothenate synthetase</fullName>
        <shortName evidence="8">PS</shortName>
        <ecNumber evidence="8">6.3.2.1</ecNumber>
    </recommendedName>
    <alternativeName>
        <fullName evidence="8">Pantoate--beta-alanine ligase</fullName>
    </alternativeName>
    <alternativeName>
        <fullName evidence="8">Pantoate-activating enzyme</fullName>
    </alternativeName>
</protein>
<evidence type="ECO:0000256" key="6">
    <source>
        <dbReference type="ARBA" id="ARBA00022840"/>
    </source>
</evidence>
<dbReference type="eggNOG" id="COG0414">
    <property type="taxonomic scope" value="Bacteria"/>
</dbReference>
<dbReference type="EMBL" id="GL883079">
    <property type="protein sequence ID" value="EGF90143.1"/>
    <property type="molecule type" value="Genomic_DNA"/>
</dbReference>
<keyword evidence="6 8" id="KW-0067">ATP-binding</keyword>
<dbReference type="NCBIfam" id="TIGR00018">
    <property type="entry name" value="panC"/>
    <property type="match status" value="1"/>
</dbReference>
<dbReference type="UniPathway" id="UPA00028">
    <property type="reaction ID" value="UER00005"/>
</dbReference>
<dbReference type="RefSeq" id="WP_006273942.1">
    <property type="nucleotide sequence ID" value="NZ_GL883079.1"/>
</dbReference>
<evidence type="ECO:0000256" key="1">
    <source>
        <dbReference type="ARBA" id="ARBA00004990"/>
    </source>
</evidence>
<dbReference type="HAMAP" id="MF_00158">
    <property type="entry name" value="PanC"/>
    <property type="match status" value="1"/>
</dbReference>
<feature type="binding site" evidence="8">
    <location>
        <begin position="37"/>
        <end position="44"/>
    </location>
    <ligand>
        <name>ATP</name>
        <dbReference type="ChEBI" id="CHEBI:30616"/>
    </ligand>
</feature>
<comment type="caution">
    <text evidence="8">Lacks conserved residue(s) required for the propagation of feature annotation.</text>
</comment>
<comment type="similarity">
    <text evidence="2 8">Belongs to the pantothenate synthetase family.</text>
</comment>
<dbReference type="InterPro" id="IPR003721">
    <property type="entry name" value="Pantoate_ligase"/>
</dbReference>
<dbReference type="AlphaFoldDB" id="F4QRL7"/>
<comment type="pathway">
    <text evidence="1 8">Cofactor biosynthesis; (R)-pantothenate biosynthesis; (R)-pantothenate from (R)-pantoate and beta-alanine: step 1/1.</text>
</comment>
<dbReference type="EC" id="6.3.2.1" evidence="8"/>
<dbReference type="InterPro" id="IPR004821">
    <property type="entry name" value="Cyt_trans-like"/>
</dbReference>
<keyword evidence="3 8" id="KW-0436">Ligase</keyword>
<gene>
    <name evidence="8 9" type="primary">panC</name>
    <name evidence="9" type="ORF">ABI_31570</name>
</gene>
<dbReference type="CDD" id="cd00560">
    <property type="entry name" value="PanC"/>
    <property type="match status" value="1"/>
</dbReference>
<comment type="miscellaneous">
    <text evidence="8">The reaction proceeds by a bi uni uni bi ping pong mechanism.</text>
</comment>